<feature type="domain" description="BZIP" evidence="7">
    <location>
        <begin position="32"/>
        <end position="95"/>
    </location>
</feature>
<keyword evidence="3" id="KW-0804">Transcription</keyword>
<dbReference type="Proteomes" id="UP000076881">
    <property type="component" value="Unassembled WGS sequence"/>
</dbReference>
<evidence type="ECO:0000259" key="7">
    <source>
        <dbReference type="PROSITE" id="PS50217"/>
    </source>
</evidence>
<dbReference type="GO" id="GO:0005634">
    <property type="term" value="C:nucleus"/>
    <property type="evidence" value="ECO:0007669"/>
    <property type="project" value="UniProtKB-SubCell"/>
</dbReference>
<proteinExistence type="predicted"/>
<keyword evidence="2" id="KW-0805">Transcription regulation</keyword>
<feature type="coiled-coil region" evidence="5">
    <location>
        <begin position="53"/>
        <end position="84"/>
    </location>
</feature>
<evidence type="ECO:0000256" key="4">
    <source>
        <dbReference type="ARBA" id="ARBA00023242"/>
    </source>
</evidence>
<dbReference type="AlphaFoldDB" id="A0A167LLW0"/>
<evidence type="ECO:0000313" key="8">
    <source>
        <dbReference type="EMBL" id="OAA53237.1"/>
    </source>
</evidence>
<dbReference type="PANTHER" id="PTHR19304">
    <property type="entry name" value="CYCLIC-AMP RESPONSE ELEMENT BINDING PROTEIN"/>
    <property type="match status" value="1"/>
</dbReference>
<gene>
    <name evidence="8" type="ORF">LEL_11025</name>
</gene>
<dbReference type="InterPro" id="IPR046347">
    <property type="entry name" value="bZIP_sf"/>
</dbReference>
<protein>
    <submittedName>
        <fullName evidence="8">Activating transcription factor 7a</fullName>
    </submittedName>
</protein>
<evidence type="ECO:0000256" key="2">
    <source>
        <dbReference type="ARBA" id="ARBA00023015"/>
    </source>
</evidence>
<feature type="compositionally biased region" description="Basic and acidic residues" evidence="6">
    <location>
        <begin position="31"/>
        <end position="43"/>
    </location>
</feature>
<comment type="caution">
    <text evidence="8">The sequence shown here is derived from an EMBL/GenBank/DDBJ whole genome shotgun (WGS) entry which is preliminary data.</text>
</comment>
<dbReference type="SMART" id="SM00338">
    <property type="entry name" value="BRLZ"/>
    <property type="match status" value="1"/>
</dbReference>
<sequence length="180" mass="20025">MRSKTKVLVASSKSTTTPAISRRGSAAAGIADKRRERNLERNRAAASKCRQRKKKWQDGLERKKAELENLFKALHSELKDLMEEVTQLKNFVMAHAGCNDANIDDWIRNAADRFVRCMSTARAQMHPTSAPPVSVVTGSMAQMQSLAQGNLAATLALNGTLTNEHLQCRKWSFADEIQMP</sequence>
<reference evidence="8 9" key="1">
    <citation type="journal article" date="2016" name="Genome Biol. Evol.">
        <title>Divergent and convergent evolution of fungal pathogenicity.</title>
        <authorList>
            <person name="Shang Y."/>
            <person name="Xiao G."/>
            <person name="Zheng P."/>
            <person name="Cen K."/>
            <person name="Zhan S."/>
            <person name="Wang C."/>
        </authorList>
    </citation>
    <scope>NUCLEOTIDE SEQUENCE [LARGE SCALE GENOMIC DNA]</scope>
    <source>
        <strain evidence="8 9">RCEF 1005</strain>
    </source>
</reference>
<evidence type="ECO:0000256" key="6">
    <source>
        <dbReference type="SAM" id="MobiDB-lite"/>
    </source>
</evidence>
<dbReference type="PROSITE" id="PS50217">
    <property type="entry name" value="BZIP"/>
    <property type="match status" value="1"/>
</dbReference>
<accession>A0A167LLW0</accession>
<dbReference type="PROSITE" id="PS00036">
    <property type="entry name" value="BZIP_BASIC"/>
    <property type="match status" value="1"/>
</dbReference>
<dbReference type="Pfam" id="PF00170">
    <property type="entry name" value="bZIP_1"/>
    <property type="match status" value="1"/>
</dbReference>
<dbReference type="Gene3D" id="1.20.5.170">
    <property type="match status" value="1"/>
</dbReference>
<feature type="region of interest" description="Disordered" evidence="6">
    <location>
        <begin position="1"/>
        <end position="51"/>
    </location>
</feature>
<keyword evidence="4" id="KW-0539">Nucleus</keyword>
<evidence type="ECO:0000256" key="5">
    <source>
        <dbReference type="SAM" id="Coils"/>
    </source>
</evidence>
<dbReference type="SUPFAM" id="SSF57959">
    <property type="entry name" value="Leucine zipper domain"/>
    <property type="match status" value="1"/>
</dbReference>
<dbReference type="CDD" id="cd14687">
    <property type="entry name" value="bZIP_ATF2"/>
    <property type="match status" value="1"/>
</dbReference>
<evidence type="ECO:0000256" key="1">
    <source>
        <dbReference type="ARBA" id="ARBA00004123"/>
    </source>
</evidence>
<name>A0A167LLW0_CORDF</name>
<dbReference type="InterPro" id="IPR004827">
    <property type="entry name" value="bZIP"/>
</dbReference>
<evidence type="ECO:0000313" key="9">
    <source>
        <dbReference type="Proteomes" id="UP000076881"/>
    </source>
</evidence>
<organism evidence="8 9">
    <name type="scientific">Akanthomyces lecanii RCEF 1005</name>
    <dbReference type="NCBI Taxonomy" id="1081108"/>
    <lineage>
        <taxon>Eukaryota</taxon>
        <taxon>Fungi</taxon>
        <taxon>Dikarya</taxon>
        <taxon>Ascomycota</taxon>
        <taxon>Pezizomycotina</taxon>
        <taxon>Sordariomycetes</taxon>
        <taxon>Hypocreomycetidae</taxon>
        <taxon>Hypocreales</taxon>
        <taxon>Cordycipitaceae</taxon>
        <taxon>Akanthomyces</taxon>
        <taxon>Cordyceps confragosa</taxon>
    </lineage>
</organism>
<keyword evidence="9" id="KW-1185">Reference proteome</keyword>
<dbReference type="InterPro" id="IPR051027">
    <property type="entry name" value="bZIP_transcription_factors"/>
</dbReference>
<evidence type="ECO:0000256" key="3">
    <source>
        <dbReference type="ARBA" id="ARBA00023163"/>
    </source>
</evidence>
<dbReference type="EMBL" id="AZHF01000076">
    <property type="protein sequence ID" value="OAA53237.1"/>
    <property type="molecule type" value="Genomic_DNA"/>
</dbReference>
<dbReference type="GO" id="GO:0003700">
    <property type="term" value="F:DNA-binding transcription factor activity"/>
    <property type="evidence" value="ECO:0007669"/>
    <property type="project" value="InterPro"/>
</dbReference>
<keyword evidence="5" id="KW-0175">Coiled coil</keyword>
<dbReference type="OrthoDB" id="295274at2759"/>
<comment type="subcellular location">
    <subcellularLocation>
        <location evidence="1">Nucleus</location>
    </subcellularLocation>
</comment>
<dbReference type="STRING" id="1081108.A0A167LLW0"/>